<comment type="caution">
    <text evidence="3">The sequence shown here is derived from an EMBL/GenBank/DDBJ whole genome shotgun (WGS) entry which is preliminary data.</text>
</comment>
<evidence type="ECO:0000256" key="2">
    <source>
        <dbReference type="PIRNR" id="PIRNR006221"/>
    </source>
</evidence>
<dbReference type="Gene3D" id="3.30.200.20">
    <property type="entry name" value="Phosphorylase Kinase, domain 1"/>
    <property type="match status" value="1"/>
</dbReference>
<gene>
    <name evidence="3" type="ORF">H8B19_15630</name>
</gene>
<dbReference type="SUPFAM" id="SSF56112">
    <property type="entry name" value="Protein kinase-like (PK-like)"/>
    <property type="match status" value="1"/>
</dbReference>
<name>A0A8J6IXK2_9ALTE</name>
<dbReference type="PANTHER" id="PTHR12149:SF8">
    <property type="entry name" value="PROTEIN-RIBULOSAMINE 3-KINASE"/>
    <property type="match status" value="1"/>
</dbReference>
<dbReference type="RefSeq" id="WP_186507835.1">
    <property type="nucleotide sequence ID" value="NZ_JACNEP010000016.1"/>
</dbReference>
<dbReference type="EMBL" id="JACNEP010000016">
    <property type="protein sequence ID" value="MBC3767310.1"/>
    <property type="molecule type" value="Genomic_DNA"/>
</dbReference>
<dbReference type="PANTHER" id="PTHR12149">
    <property type="entry name" value="FRUCTOSAMINE 3 KINASE-RELATED PROTEIN"/>
    <property type="match status" value="1"/>
</dbReference>
<sequence length="286" mass="32966">MWKGICQRLSEKLNSDFNHCTAQLLQVPCSSAAYLLQNQQHQLFIKLGKPLDYHYFAAEHFSLLHLAEAQCIDIPKPILLEKHREHSLIALPYLAFSSASERQWLQLGQQLARLHQHTSQSQYGWQEDNYIGKSVQINSWQKRWDQFFAEQRIGYQLQLLKESGHSIGDIDAIVSNCRKLLKGHQPSASLLHGDLWSGNVGFTLSSGYIFDPACYYGDRETDLAMSELFGRFPPAFYQGYNAVWPVEKGYEYRKPLYQLYHLLNHAVMFGQPYLDSAKSHLVNLDV</sequence>
<keyword evidence="2 3" id="KW-0418">Kinase</keyword>
<comment type="similarity">
    <text evidence="1 2">Belongs to the fructosamine kinase family.</text>
</comment>
<keyword evidence="4" id="KW-1185">Reference proteome</keyword>
<organism evidence="3 4">
    <name type="scientific">Neptunicella marina</name>
    <dbReference type="NCBI Taxonomy" id="2125989"/>
    <lineage>
        <taxon>Bacteria</taxon>
        <taxon>Pseudomonadati</taxon>
        <taxon>Pseudomonadota</taxon>
        <taxon>Gammaproteobacteria</taxon>
        <taxon>Alteromonadales</taxon>
        <taxon>Alteromonadaceae</taxon>
        <taxon>Neptunicella</taxon>
    </lineage>
</organism>
<accession>A0A8J6IXK2</accession>
<dbReference type="Proteomes" id="UP000601768">
    <property type="component" value="Unassembled WGS sequence"/>
</dbReference>
<dbReference type="Pfam" id="PF03881">
    <property type="entry name" value="Fructosamin_kin"/>
    <property type="match status" value="1"/>
</dbReference>
<protein>
    <submittedName>
        <fullName evidence="3">Fructosamine kinase family protein</fullName>
    </submittedName>
</protein>
<evidence type="ECO:0000313" key="3">
    <source>
        <dbReference type="EMBL" id="MBC3767310.1"/>
    </source>
</evidence>
<dbReference type="GO" id="GO:0016301">
    <property type="term" value="F:kinase activity"/>
    <property type="evidence" value="ECO:0007669"/>
    <property type="project" value="UniProtKB-UniRule"/>
</dbReference>
<reference evidence="3" key="2">
    <citation type="submission" date="2020-08" db="EMBL/GenBank/DDBJ databases">
        <authorList>
            <person name="Lai Q."/>
        </authorList>
    </citation>
    <scope>NUCLEOTIDE SEQUENCE</scope>
    <source>
        <strain evidence="3">S27-2</strain>
    </source>
</reference>
<dbReference type="Gene3D" id="3.90.1200.10">
    <property type="match status" value="1"/>
</dbReference>
<dbReference type="AlphaFoldDB" id="A0A8J6IXK2"/>
<dbReference type="InterPro" id="IPR016477">
    <property type="entry name" value="Fructo-/Ketosamine-3-kinase"/>
</dbReference>
<evidence type="ECO:0000313" key="4">
    <source>
        <dbReference type="Proteomes" id="UP000601768"/>
    </source>
</evidence>
<keyword evidence="2" id="KW-0808">Transferase</keyword>
<reference evidence="3" key="1">
    <citation type="journal article" date="2018" name="Int. J. Syst. Evol. Microbiol.">
        <title>Neptunicella marina gen. nov., sp. nov., isolated from surface seawater.</title>
        <authorList>
            <person name="Liu X."/>
            <person name="Lai Q."/>
            <person name="Du Y."/>
            <person name="Zhang X."/>
            <person name="Liu Z."/>
            <person name="Sun F."/>
            <person name="Shao Z."/>
        </authorList>
    </citation>
    <scope>NUCLEOTIDE SEQUENCE</scope>
    <source>
        <strain evidence="3">S27-2</strain>
    </source>
</reference>
<dbReference type="PIRSF" id="PIRSF006221">
    <property type="entry name" value="Ketosamine-3-kinase"/>
    <property type="match status" value="1"/>
</dbReference>
<proteinExistence type="inferred from homology"/>
<dbReference type="InterPro" id="IPR011009">
    <property type="entry name" value="Kinase-like_dom_sf"/>
</dbReference>
<evidence type="ECO:0000256" key="1">
    <source>
        <dbReference type="ARBA" id="ARBA00009460"/>
    </source>
</evidence>